<evidence type="ECO:0000259" key="6">
    <source>
        <dbReference type="SMART" id="SM00739"/>
    </source>
</evidence>
<comment type="caution">
    <text evidence="7">The sequence shown here is derived from an EMBL/GenBank/DDBJ whole genome shotgun (WGS) entry which is preliminary data.</text>
</comment>
<dbReference type="InterPro" id="IPR006645">
    <property type="entry name" value="NGN-like_dom"/>
</dbReference>
<dbReference type="InterPro" id="IPR008991">
    <property type="entry name" value="Translation_prot_SH3-like_sf"/>
</dbReference>
<dbReference type="SUPFAM" id="SSF50104">
    <property type="entry name" value="Translation proteins SH3-like domain"/>
    <property type="match status" value="1"/>
</dbReference>
<dbReference type="Gene3D" id="3.30.70.940">
    <property type="entry name" value="NusG, N-terminal domain"/>
    <property type="match status" value="1"/>
</dbReference>
<dbReference type="CDD" id="cd09887">
    <property type="entry name" value="NGN_Arch"/>
    <property type="match status" value="1"/>
</dbReference>
<dbReference type="GO" id="GO:0005840">
    <property type="term" value="C:ribosome"/>
    <property type="evidence" value="ECO:0007669"/>
    <property type="project" value="InterPro"/>
</dbReference>
<feature type="domain" description="KOW" evidence="6">
    <location>
        <begin position="111"/>
        <end position="138"/>
    </location>
</feature>
<comment type="similarity">
    <text evidence="1">Belongs to the SPT5 family.</text>
</comment>
<organism evidence="7">
    <name type="scientific">Desulfofervidus auxilii</name>
    <dbReference type="NCBI Taxonomy" id="1621989"/>
    <lineage>
        <taxon>Bacteria</taxon>
        <taxon>Pseudomonadati</taxon>
        <taxon>Thermodesulfobacteriota</taxon>
        <taxon>Candidatus Desulfofervidia</taxon>
        <taxon>Candidatus Desulfofervidales</taxon>
        <taxon>Candidatus Desulfofervidaceae</taxon>
        <taxon>Candidatus Desulfofervidus</taxon>
    </lineage>
</organism>
<dbReference type="HAMAP" id="MF_00950">
    <property type="entry name" value="Spt5_arch"/>
    <property type="match status" value="1"/>
</dbReference>
<sequence length="175" mass="19790">MRNWNSNNRCRRIFNIFTVRNSWSMIYIVRTTSGREDIVIDMLASKIKSEGLNVKAIFHPAEIKGYIFVEGSLGALEKAIQGVMHVKGLIRNPIKIDEIQHFLEPKKETLKINIGDIVEIIGGPFKGEKGKIQRISKNKDEITVELLEAATPIPVTIATEFVKIIKRTGDSDEDE</sequence>
<feature type="domain" description="NusG-like N-terminal" evidence="5">
    <location>
        <begin position="23"/>
        <end position="106"/>
    </location>
</feature>
<dbReference type="NCBIfam" id="TIGR00405">
    <property type="entry name" value="KOW_elon_Spt5"/>
    <property type="match status" value="1"/>
</dbReference>
<evidence type="ECO:0000313" key="7">
    <source>
        <dbReference type="EMBL" id="HDD35642.1"/>
    </source>
</evidence>
<proteinExistence type="inferred from homology"/>
<name>A0A7V0NEV8_DESA2</name>
<dbReference type="InterPro" id="IPR011590">
    <property type="entry name" value="Spt5_arc"/>
</dbReference>
<dbReference type="Pfam" id="PF00467">
    <property type="entry name" value="KOW"/>
    <property type="match status" value="1"/>
</dbReference>
<dbReference type="InterPro" id="IPR005100">
    <property type="entry name" value="NGN-domain"/>
</dbReference>
<evidence type="ECO:0000256" key="2">
    <source>
        <dbReference type="ARBA" id="ARBA00023015"/>
    </source>
</evidence>
<gene>
    <name evidence="7" type="ORF">ENF30_02450</name>
</gene>
<accession>A0A7V0NEV8</accession>
<dbReference type="EMBL" id="DQWQ01000106">
    <property type="protein sequence ID" value="HDD35642.1"/>
    <property type="molecule type" value="Genomic_DNA"/>
</dbReference>
<keyword evidence="7" id="KW-0251">Elongation factor</keyword>
<dbReference type="InterPro" id="IPR036735">
    <property type="entry name" value="NGN_dom_sf"/>
</dbReference>
<keyword evidence="2" id="KW-0805">Transcription regulation</keyword>
<evidence type="ECO:0000259" key="5">
    <source>
        <dbReference type="SMART" id="SM00738"/>
    </source>
</evidence>
<evidence type="ECO:0000256" key="4">
    <source>
        <dbReference type="NCBIfam" id="TIGR00405"/>
    </source>
</evidence>
<dbReference type="SMART" id="SM00738">
    <property type="entry name" value="NGN"/>
    <property type="match status" value="1"/>
</dbReference>
<dbReference type="Gene3D" id="2.30.30.30">
    <property type="match status" value="1"/>
</dbReference>
<dbReference type="SMART" id="SM00739">
    <property type="entry name" value="KOW"/>
    <property type="match status" value="1"/>
</dbReference>
<dbReference type="InterPro" id="IPR014722">
    <property type="entry name" value="Rib_uL2_dom2"/>
</dbReference>
<dbReference type="PROSITE" id="PS01108">
    <property type="entry name" value="RIBOSOMAL_L24"/>
    <property type="match status" value="1"/>
</dbReference>
<evidence type="ECO:0000256" key="1">
    <source>
        <dbReference type="ARBA" id="ARBA00006956"/>
    </source>
</evidence>
<dbReference type="CDD" id="cd06091">
    <property type="entry name" value="KOW_NusG"/>
    <property type="match status" value="1"/>
</dbReference>
<protein>
    <recommendedName>
        <fullName evidence="4">Transcription elongation factor Spt5</fullName>
    </recommendedName>
</protein>
<keyword evidence="3" id="KW-0804">Transcription</keyword>
<dbReference type="Proteomes" id="UP000885706">
    <property type="component" value="Unassembled WGS sequence"/>
</dbReference>
<evidence type="ECO:0000256" key="3">
    <source>
        <dbReference type="ARBA" id="ARBA00023163"/>
    </source>
</evidence>
<dbReference type="InterPro" id="IPR005824">
    <property type="entry name" value="KOW"/>
</dbReference>
<keyword evidence="7" id="KW-0648">Protein biosynthesis</keyword>
<dbReference type="Pfam" id="PF03439">
    <property type="entry name" value="Spt5-NGN"/>
    <property type="match status" value="1"/>
</dbReference>
<dbReference type="InterPro" id="IPR005825">
    <property type="entry name" value="Ribosomal_uL24_CS"/>
</dbReference>
<dbReference type="AlphaFoldDB" id="A0A7V0NEV8"/>
<dbReference type="GO" id="GO:0006354">
    <property type="term" value="P:DNA-templated transcription elongation"/>
    <property type="evidence" value="ECO:0007669"/>
    <property type="project" value="InterPro"/>
</dbReference>
<dbReference type="GO" id="GO:0003746">
    <property type="term" value="F:translation elongation factor activity"/>
    <property type="evidence" value="ECO:0007669"/>
    <property type="project" value="UniProtKB-KW"/>
</dbReference>
<dbReference type="GO" id="GO:0003735">
    <property type="term" value="F:structural constituent of ribosome"/>
    <property type="evidence" value="ECO:0007669"/>
    <property type="project" value="InterPro"/>
</dbReference>
<reference evidence="7" key="1">
    <citation type="journal article" date="2020" name="mSystems">
        <title>Genome- and Community-Level Interaction Insights into Carbon Utilization and Element Cycling Functions of Hydrothermarchaeota in Hydrothermal Sediment.</title>
        <authorList>
            <person name="Zhou Z."/>
            <person name="Liu Y."/>
            <person name="Xu W."/>
            <person name="Pan J."/>
            <person name="Luo Z.H."/>
            <person name="Li M."/>
        </authorList>
    </citation>
    <scope>NUCLEOTIDE SEQUENCE [LARGE SCALE GENOMIC DNA]</scope>
    <source>
        <strain evidence="7">HyVt-113</strain>
    </source>
</reference>